<feature type="binding site" evidence="8">
    <location>
        <begin position="418"/>
        <end position="420"/>
    </location>
    <ligand>
        <name>GTP</name>
        <dbReference type="ChEBI" id="CHEBI:37565"/>
    </ligand>
</feature>
<dbReference type="PANTHER" id="PTHR11846">
    <property type="entry name" value="ADENYLOSUCCINATE SYNTHETASE"/>
    <property type="match status" value="1"/>
</dbReference>
<dbReference type="SMART" id="SM00788">
    <property type="entry name" value="Adenylsucc_synt"/>
    <property type="match status" value="1"/>
</dbReference>
<dbReference type="InterPro" id="IPR001114">
    <property type="entry name" value="Adenylosuccinate_synthetase"/>
</dbReference>
<dbReference type="NCBIfam" id="TIGR00184">
    <property type="entry name" value="purA"/>
    <property type="match status" value="1"/>
</dbReference>
<dbReference type="GO" id="GO:0046040">
    <property type="term" value="P:IMP metabolic process"/>
    <property type="evidence" value="ECO:0007669"/>
    <property type="project" value="TreeGrafter"/>
</dbReference>
<dbReference type="GO" id="GO:0005525">
    <property type="term" value="F:GTP binding"/>
    <property type="evidence" value="ECO:0007669"/>
    <property type="project" value="UniProtKB-UniRule"/>
</dbReference>
<keyword evidence="2 8" id="KW-0436">Ligase</keyword>
<evidence type="ECO:0000256" key="5">
    <source>
        <dbReference type="ARBA" id="ARBA00022755"/>
    </source>
</evidence>
<name>A0AAE3APH9_9FIRM</name>
<evidence type="ECO:0000256" key="9">
    <source>
        <dbReference type="PROSITE-ProRule" id="PRU10134"/>
    </source>
</evidence>
<dbReference type="GO" id="GO:0000287">
    <property type="term" value="F:magnesium ion binding"/>
    <property type="evidence" value="ECO:0007669"/>
    <property type="project" value="UniProtKB-UniRule"/>
</dbReference>
<proteinExistence type="inferred from homology"/>
<dbReference type="InterPro" id="IPR033128">
    <property type="entry name" value="Adenylosuccin_syn_Lys_AS"/>
</dbReference>
<dbReference type="RefSeq" id="WP_308451713.1">
    <property type="nucleotide sequence ID" value="NZ_JAJEPU010000034.1"/>
</dbReference>
<dbReference type="Gene3D" id="3.40.440.10">
    <property type="entry name" value="Adenylosuccinate Synthetase, subunit A, domain 1"/>
    <property type="match status" value="1"/>
</dbReference>
<comment type="catalytic activity">
    <reaction evidence="8">
        <text>IMP + L-aspartate + GTP = N(6)-(1,2-dicarboxyethyl)-AMP + GDP + phosphate + 2 H(+)</text>
        <dbReference type="Rhea" id="RHEA:15753"/>
        <dbReference type="ChEBI" id="CHEBI:15378"/>
        <dbReference type="ChEBI" id="CHEBI:29991"/>
        <dbReference type="ChEBI" id="CHEBI:37565"/>
        <dbReference type="ChEBI" id="CHEBI:43474"/>
        <dbReference type="ChEBI" id="CHEBI:57567"/>
        <dbReference type="ChEBI" id="CHEBI:58053"/>
        <dbReference type="ChEBI" id="CHEBI:58189"/>
        <dbReference type="EC" id="6.3.4.4"/>
    </reaction>
</comment>
<dbReference type="InterPro" id="IPR042109">
    <property type="entry name" value="Adenylosuccinate_synth_dom1"/>
</dbReference>
<comment type="subcellular location">
    <subcellularLocation>
        <location evidence="8">Cytoplasm</location>
    </subcellularLocation>
</comment>
<dbReference type="FunFam" id="1.10.300.10:FF:000001">
    <property type="entry name" value="Adenylosuccinate synthetase"/>
    <property type="match status" value="1"/>
</dbReference>
<dbReference type="InterPro" id="IPR027417">
    <property type="entry name" value="P-loop_NTPase"/>
</dbReference>
<feature type="binding site" evidence="8">
    <location>
        <begin position="41"/>
        <end position="43"/>
    </location>
    <ligand>
        <name>GTP</name>
        <dbReference type="ChEBI" id="CHEBI:37565"/>
    </ligand>
</feature>
<dbReference type="EMBL" id="JAJEPU010000034">
    <property type="protein sequence ID" value="MCC2165396.1"/>
    <property type="molecule type" value="Genomic_DNA"/>
</dbReference>
<keyword evidence="11" id="KW-1185">Reference proteome</keyword>
<dbReference type="Pfam" id="PF00709">
    <property type="entry name" value="Adenylsucc_synt"/>
    <property type="match status" value="1"/>
</dbReference>
<dbReference type="Gene3D" id="3.90.170.10">
    <property type="entry name" value="Adenylosuccinate Synthetase, subunit A, domain 3"/>
    <property type="match status" value="1"/>
</dbReference>
<feature type="binding site" description="in other chain" evidence="8">
    <location>
        <position position="130"/>
    </location>
    <ligand>
        <name>IMP</name>
        <dbReference type="ChEBI" id="CHEBI:58053"/>
        <note>ligand shared between dimeric partners</note>
    </ligand>
</feature>
<feature type="binding site" description="in other chain" evidence="8">
    <location>
        <position position="229"/>
    </location>
    <ligand>
        <name>IMP</name>
        <dbReference type="ChEBI" id="CHEBI:58053"/>
        <note>ligand shared between dimeric partners</note>
    </ligand>
</feature>
<feature type="binding site" evidence="8">
    <location>
        <position position="41"/>
    </location>
    <ligand>
        <name>Mg(2+)</name>
        <dbReference type="ChEBI" id="CHEBI:18420"/>
    </ligand>
</feature>
<reference evidence="10" key="1">
    <citation type="submission" date="2021-10" db="EMBL/GenBank/DDBJ databases">
        <title>Anaerobic single-cell dispensing facilitates the cultivation of human gut bacteria.</title>
        <authorList>
            <person name="Afrizal A."/>
        </authorList>
    </citation>
    <scope>NUCLEOTIDE SEQUENCE</scope>
    <source>
        <strain evidence="10">CLA-AA-H274</strain>
    </source>
</reference>
<feature type="binding site" evidence="8">
    <location>
        <position position="310"/>
    </location>
    <ligand>
        <name>GTP</name>
        <dbReference type="ChEBI" id="CHEBI:37565"/>
    </ligand>
</feature>
<dbReference type="AlphaFoldDB" id="A0AAE3APH9"/>
<dbReference type="GO" id="GO:0004019">
    <property type="term" value="F:adenylosuccinate synthase activity"/>
    <property type="evidence" value="ECO:0007669"/>
    <property type="project" value="UniProtKB-UniRule"/>
</dbReference>
<dbReference type="Proteomes" id="UP001198962">
    <property type="component" value="Unassembled WGS sequence"/>
</dbReference>
<dbReference type="Gene3D" id="1.10.300.10">
    <property type="entry name" value="Adenylosuccinate Synthetase, subunit A, domain 2"/>
    <property type="match status" value="1"/>
</dbReference>
<keyword evidence="3 8" id="KW-0479">Metal-binding</keyword>
<dbReference type="InterPro" id="IPR042110">
    <property type="entry name" value="Adenylosuccinate_synth_dom2"/>
</dbReference>
<dbReference type="CDD" id="cd03108">
    <property type="entry name" value="AdSS"/>
    <property type="match status" value="1"/>
</dbReference>
<keyword evidence="4 8" id="KW-0547">Nucleotide-binding</keyword>
<evidence type="ECO:0000256" key="6">
    <source>
        <dbReference type="ARBA" id="ARBA00022842"/>
    </source>
</evidence>
<comment type="function">
    <text evidence="8">Plays an important role in the de novo pathway of purine nucleotide biosynthesis. Catalyzes the first committed step in the biosynthesis of AMP from IMP.</text>
</comment>
<feature type="binding site" evidence="8">
    <location>
        <begin position="336"/>
        <end position="338"/>
    </location>
    <ligand>
        <name>GTP</name>
        <dbReference type="ChEBI" id="CHEBI:37565"/>
    </ligand>
</feature>
<comment type="subunit">
    <text evidence="1 8">Homodimer.</text>
</comment>
<feature type="active site" evidence="9">
    <location>
        <position position="141"/>
    </location>
</feature>
<sequence length="430" mass="47270">MSKVDVVIGCFYGDEGKGKVIDYLAEHADIAVRATGGDNAGHTIEADGVKYAMRLTPSGILSGHTIAVLGNGMVLNPQVLLEEIANLKAHGFDVDHHLKISEKVQIIFPYHRMLDRALEKARGGSKIGTTGKGIGPAYCDKYERSGIRMEDLYEANFKEKLQHAVEAKKALLKFYDPEDTTIDEALDFEKIYAEYSNYAEQLKPYMCDTVTYLHKALEEDKNVIVEGAQATLLDIDFGSYPYVTSSNPTVGGMVTGSGLSAGDIGNVYGVIKAYSSRVGEGPYVTELLDETGDKIRELGHEYGTVTHRPRRCGWLDLVTLKYAKRLNGLTALCVNHLDTIGKFDKIKVCVAYDCNGTVTEDFTTNLTVLNSAKPVYKEFDGNFGDISGCKSYDELPENAKAYIRFIEEYIGVPVKFIGTGAGRDAMIVRE</sequence>
<evidence type="ECO:0000256" key="8">
    <source>
        <dbReference type="HAMAP-Rule" id="MF_00011"/>
    </source>
</evidence>
<feature type="binding site" evidence="8">
    <location>
        <begin position="304"/>
        <end position="310"/>
    </location>
    <ligand>
        <name>substrate</name>
    </ligand>
</feature>
<feature type="binding site" description="in other chain" evidence="8">
    <location>
        <begin position="14"/>
        <end position="17"/>
    </location>
    <ligand>
        <name>IMP</name>
        <dbReference type="ChEBI" id="CHEBI:58053"/>
        <note>ligand shared between dimeric partners</note>
    </ligand>
</feature>
<comment type="similarity">
    <text evidence="8">Belongs to the adenylosuccinate synthetase family.</text>
</comment>
<feature type="binding site" evidence="8">
    <location>
        <position position="144"/>
    </location>
    <ligand>
        <name>IMP</name>
        <dbReference type="ChEBI" id="CHEBI:58053"/>
        <note>ligand shared between dimeric partners</note>
    </ligand>
</feature>
<protein>
    <recommendedName>
        <fullName evidence="8">Adenylosuccinate synthetase</fullName>
        <shortName evidence="8">AMPSase</shortName>
        <shortName evidence="8">AdSS</shortName>
        <ecNumber evidence="8">6.3.4.4</ecNumber>
    </recommendedName>
    <alternativeName>
        <fullName evidence="8">IMP--aspartate ligase</fullName>
    </alternativeName>
</protein>
<dbReference type="FunFam" id="3.90.170.10:FF:000001">
    <property type="entry name" value="Adenylosuccinate synthetase"/>
    <property type="match status" value="1"/>
</dbReference>
<feature type="binding site" description="in other chain" evidence="8">
    <location>
        <position position="244"/>
    </location>
    <ligand>
        <name>IMP</name>
        <dbReference type="ChEBI" id="CHEBI:58053"/>
        <note>ligand shared between dimeric partners</note>
    </ligand>
</feature>
<dbReference type="HAMAP" id="MF_00011">
    <property type="entry name" value="Adenylosucc_synth"/>
    <property type="match status" value="1"/>
</dbReference>
<dbReference type="PANTHER" id="PTHR11846:SF0">
    <property type="entry name" value="ADENYLOSUCCINATE SYNTHETASE"/>
    <property type="match status" value="1"/>
</dbReference>
<feature type="binding site" evidence="8">
    <location>
        <begin position="13"/>
        <end position="19"/>
    </location>
    <ligand>
        <name>GTP</name>
        <dbReference type="ChEBI" id="CHEBI:37565"/>
    </ligand>
</feature>
<dbReference type="GO" id="GO:0044208">
    <property type="term" value="P:'de novo' AMP biosynthetic process"/>
    <property type="evidence" value="ECO:0007669"/>
    <property type="project" value="UniProtKB-UniRule"/>
</dbReference>
<dbReference type="EC" id="6.3.4.4" evidence="8"/>
<evidence type="ECO:0000256" key="3">
    <source>
        <dbReference type="ARBA" id="ARBA00022723"/>
    </source>
</evidence>
<evidence type="ECO:0000256" key="2">
    <source>
        <dbReference type="ARBA" id="ARBA00022598"/>
    </source>
</evidence>
<dbReference type="InterPro" id="IPR042111">
    <property type="entry name" value="Adenylosuccinate_synth_dom3"/>
</dbReference>
<feature type="active site" description="Proton donor" evidence="8">
    <location>
        <position position="42"/>
    </location>
</feature>
<organism evidence="10 11">
    <name type="scientific">Brotaphodocola catenula</name>
    <dbReference type="NCBI Taxonomy" id="2885361"/>
    <lineage>
        <taxon>Bacteria</taxon>
        <taxon>Bacillati</taxon>
        <taxon>Bacillota</taxon>
        <taxon>Clostridia</taxon>
        <taxon>Lachnospirales</taxon>
        <taxon>Lachnospiraceae</taxon>
        <taxon>Brotaphodocola</taxon>
    </lineage>
</organism>
<feature type="binding site" evidence="8">
    <location>
        <position position="14"/>
    </location>
    <ligand>
        <name>Mg(2+)</name>
        <dbReference type="ChEBI" id="CHEBI:18420"/>
    </ligand>
</feature>
<keyword evidence="8" id="KW-0963">Cytoplasm</keyword>
<evidence type="ECO:0000256" key="7">
    <source>
        <dbReference type="ARBA" id="ARBA00023134"/>
    </source>
</evidence>
<gene>
    <name evidence="8" type="primary">purA</name>
    <name evidence="10" type="ORF">LKD32_11045</name>
</gene>
<dbReference type="NCBIfam" id="NF002223">
    <property type="entry name" value="PRK01117.1"/>
    <property type="match status" value="1"/>
</dbReference>
<evidence type="ECO:0000256" key="1">
    <source>
        <dbReference type="ARBA" id="ARBA00011738"/>
    </source>
</evidence>
<keyword evidence="6 8" id="KW-0460">Magnesium</keyword>
<feature type="binding site" description="in other chain" evidence="8">
    <location>
        <position position="308"/>
    </location>
    <ligand>
        <name>IMP</name>
        <dbReference type="ChEBI" id="CHEBI:58053"/>
        <note>ligand shared between dimeric partners</note>
    </ligand>
</feature>
<accession>A0AAE3APH9</accession>
<keyword evidence="7 8" id="KW-0342">GTP-binding</keyword>
<dbReference type="PROSITE" id="PS00513">
    <property type="entry name" value="ADENYLOSUCCIN_SYN_2"/>
    <property type="match status" value="1"/>
</dbReference>
<dbReference type="GO" id="GO:0005737">
    <property type="term" value="C:cytoplasm"/>
    <property type="evidence" value="ECO:0007669"/>
    <property type="project" value="UniProtKB-SubCell"/>
</dbReference>
<feature type="binding site" description="in other chain" evidence="8">
    <location>
        <begin position="39"/>
        <end position="42"/>
    </location>
    <ligand>
        <name>IMP</name>
        <dbReference type="ChEBI" id="CHEBI:58053"/>
        <note>ligand shared between dimeric partners</note>
    </ligand>
</feature>
<evidence type="ECO:0000313" key="10">
    <source>
        <dbReference type="EMBL" id="MCC2165396.1"/>
    </source>
</evidence>
<evidence type="ECO:0000256" key="4">
    <source>
        <dbReference type="ARBA" id="ARBA00022741"/>
    </source>
</evidence>
<evidence type="ECO:0000313" key="11">
    <source>
        <dbReference type="Proteomes" id="UP001198962"/>
    </source>
</evidence>
<comment type="pathway">
    <text evidence="8">Purine metabolism; AMP biosynthesis via de novo pathway; AMP from IMP: step 1/2.</text>
</comment>
<keyword evidence="5 8" id="KW-0658">Purine biosynthesis</keyword>
<comment type="caution">
    <text evidence="10">The sequence shown here is derived from an EMBL/GenBank/DDBJ whole genome shotgun (WGS) entry which is preliminary data.</text>
</comment>
<feature type="active site" description="Proton acceptor" evidence="8">
    <location>
        <position position="14"/>
    </location>
</feature>
<comment type="cofactor">
    <cofactor evidence="8">
        <name>Mg(2+)</name>
        <dbReference type="ChEBI" id="CHEBI:18420"/>
    </cofactor>
    <text evidence="8">Binds 1 Mg(2+) ion per subunit.</text>
</comment>
<dbReference type="SUPFAM" id="SSF52540">
    <property type="entry name" value="P-loop containing nucleoside triphosphate hydrolases"/>
    <property type="match status" value="1"/>
</dbReference>